<dbReference type="SMART" id="SM00138">
    <property type="entry name" value="MeTrc"/>
    <property type="match status" value="1"/>
</dbReference>
<dbReference type="EMBL" id="QETA01000008">
    <property type="protein sequence ID" value="PWF21207.1"/>
    <property type="molecule type" value="Genomic_DNA"/>
</dbReference>
<gene>
    <name evidence="8" type="ORF">DD235_15415</name>
</gene>
<dbReference type="AlphaFoldDB" id="A0A2V1JY25"/>
<dbReference type="Pfam" id="PF03705">
    <property type="entry name" value="CheR_N"/>
    <property type="match status" value="1"/>
</dbReference>
<organism evidence="8 9">
    <name type="scientific">Corticimicrobacter populi</name>
    <dbReference type="NCBI Taxonomy" id="2175229"/>
    <lineage>
        <taxon>Bacteria</taxon>
        <taxon>Pseudomonadati</taxon>
        <taxon>Pseudomonadota</taxon>
        <taxon>Betaproteobacteria</taxon>
        <taxon>Burkholderiales</taxon>
        <taxon>Alcaligenaceae</taxon>
        <taxon>Corticimicrobacter</taxon>
    </lineage>
</organism>
<keyword evidence="4 5" id="KW-0949">S-adenosyl-L-methionine</keyword>
<reference evidence="9" key="1">
    <citation type="submission" date="2018-05" db="EMBL/GenBank/DDBJ databases">
        <authorList>
            <person name="Li Y."/>
        </authorList>
    </citation>
    <scope>NUCLEOTIDE SEQUENCE [LARGE SCALE GENOMIC DNA]</scope>
    <source>
        <strain evidence="9">3d-2-2</strain>
    </source>
</reference>
<feature type="binding site" evidence="6">
    <location>
        <begin position="226"/>
        <end position="227"/>
    </location>
    <ligand>
        <name>S-adenosyl-L-methionine</name>
        <dbReference type="ChEBI" id="CHEBI:59789"/>
    </ligand>
</feature>
<evidence type="ECO:0000259" key="7">
    <source>
        <dbReference type="PROSITE" id="PS50123"/>
    </source>
</evidence>
<feature type="binding site" evidence="6">
    <location>
        <position position="124"/>
    </location>
    <ligand>
        <name>S-adenosyl-L-methionine</name>
        <dbReference type="ChEBI" id="CHEBI:59789"/>
    </ligand>
</feature>
<dbReference type="InterPro" id="IPR036804">
    <property type="entry name" value="CheR_N_sf"/>
</dbReference>
<protein>
    <recommendedName>
        <fullName evidence="5">Chemotaxis protein methyltransferase</fullName>
        <ecNumber evidence="5">2.1.1.80</ecNumber>
    </recommendedName>
</protein>
<evidence type="ECO:0000313" key="8">
    <source>
        <dbReference type="EMBL" id="PWF21207.1"/>
    </source>
</evidence>
<dbReference type="EC" id="2.1.1.80" evidence="5"/>
<dbReference type="InterPro" id="IPR029063">
    <property type="entry name" value="SAM-dependent_MTases_sf"/>
</dbReference>
<dbReference type="GO" id="GO:0008983">
    <property type="term" value="F:protein-glutamate O-methyltransferase activity"/>
    <property type="evidence" value="ECO:0007669"/>
    <property type="project" value="UniProtKB-EC"/>
</dbReference>
<keyword evidence="9" id="KW-1185">Reference proteome</keyword>
<feature type="binding site" evidence="6">
    <location>
        <position position="87"/>
    </location>
    <ligand>
        <name>S-adenosyl-L-methionine</name>
        <dbReference type="ChEBI" id="CHEBI:59789"/>
    </ligand>
</feature>
<dbReference type="InterPro" id="IPR050903">
    <property type="entry name" value="Bact_Chemotaxis_MeTrfase"/>
</dbReference>
<keyword evidence="2 5" id="KW-0489">Methyltransferase</keyword>
<evidence type="ECO:0000256" key="5">
    <source>
        <dbReference type="PIRNR" id="PIRNR000410"/>
    </source>
</evidence>
<dbReference type="PIRSF" id="PIRSF000410">
    <property type="entry name" value="CheR"/>
    <property type="match status" value="1"/>
</dbReference>
<sequence>MSVEMTSPQASEREYVLSDRDFERVRALIYARAGIALGAQKREMAYSRLVRRLRNFPGVDFKTYLDLLENDANSPEWEDFTNALTTNLTAFFREPHHFPLLAKFVTQRQDPVEVWSCAASTGEEPYSIAMTLTEALGSRASQARVLGTDIDTKVIQQAQRGVYAMQRVEGMSQERLKRFFLKGKGEQAGYVKVKPELARMLEYRPLNLLDRDWGMQGRKFDVIFCRNIMIYFDKKTQAEILKRFVPLMKPGGLLFAGHSENFTYITNDFVLRGQTMYELTGGRP</sequence>
<evidence type="ECO:0000256" key="4">
    <source>
        <dbReference type="ARBA" id="ARBA00022691"/>
    </source>
</evidence>
<dbReference type="Pfam" id="PF01739">
    <property type="entry name" value="CheR"/>
    <property type="match status" value="1"/>
</dbReference>
<dbReference type="PANTHER" id="PTHR24422:SF19">
    <property type="entry name" value="CHEMOTAXIS PROTEIN METHYLTRANSFERASE"/>
    <property type="match status" value="1"/>
</dbReference>
<proteinExistence type="predicted"/>
<evidence type="ECO:0000256" key="3">
    <source>
        <dbReference type="ARBA" id="ARBA00022679"/>
    </source>
</evidence>
<dbReference type="CDD" id="cd02440">
    <property type="entry name" value="AdoMet_MTases"/>
    <property type="match status" value="1"/>
</dbReference>
<feature type="binding site" evidence="6">
    <location>
        <begin position="207"/>
        <end position="208"/>
    </location>
    <ligand>
        <name>S-adenosyl-L-methionine</name>
        <dbReference type="ChEBI" id="CHEBI:59789"/>
    </ligand>
</feature>
<feature type="domain" description="CheR-type methyltransferase" evidence="7">
    <location>
        <begin position="10"/>
        <end position="282"/>
    </location>
</feature>
<dbReference type="Gene3D" id="3.40.50.150">
    <property type="entry name" value="Vaccinia Virus protein VP39"/>
    <property type="match status" value="1"/>
</dbReference>
<comment type="caution">
    <text evidence="8">The sequence shown here is derived from an EMBL/GenBank/DDBJ whole genome shotgun (WGS) entry which is preliminary data.</text>
</comment>
<dbReference type="RefSeq" id="WP_109063014.1">
    <property type="nucleotide sequence ID" value="NZ_QETA01000008.1"/>
</dbReference>
<dbReference type="SUPFAM" id="SSF47757">
    <property type="entry name" value="Chemotaxis receptor methyltransferase CheR, N-terminal domain"/>
    <property type="match status" value="1"/>
</dbReference>
<evidence type="ECO:0000256" key="1">
    <source>
        <dbReference type="ARBA" id="ARBA00001541"/>
    </source>
</evidence>
<dbReference type="InterPro" id="IPR022642">
    <property type="entry name" value="CheR_C"/>
</dbReference>
<dbReference type="SUPFAM" id="SSF53335">
    <property type="entry name" value="S-adenosyl-L-methionine-dependent methyltransferases"/>
    <property type="match status" value="1"/>
</dbReference>
<dbReference type="InterPro" id="IPR022641">
    <property type="entry name" value="CheR_N"/>
</dbReference>
<dbReference type="PANTHER" id="PTHR24422">
    <property type="entry name" value="CHEMOTAXIS PROTEIN METHYLTRANSFERASE"/>
    <property type="match status" value="1"/>
</dbReference>
<accession>A0A2V1JY25</accession>
<feature type="binding site" evidence="6">
    <location>
        <position position="93"/>
    </location>
    <ligand>
        <name>S-adenosyl-L-methionine</name>
        <dbReference type="ChEBI" id="CHEBI:59789"/>
    </ligand>
</feature>
<dbReference type="Proteomes" id="UP000245212">
    <property type="component" value="Unassembled WGS sequence"/>
</dbReference>
<dbReference type="GO" id="GO:0032259">
    <property type="term" value="P:methylation"/>
    <property type="evidence" value="ECO:0007669"/>
    <property type="project" value="UniProtKB-KW"/>
</dbReference>
<feature type="binding site" evidence="6">
    <location>
        <position position="149"/>
    </location>
    <ligand>
        <name>S-adenosyl-L-methionine</name>
        <dbReference type="ChEBI" id="CHEBI:59789"/>
    </ligand>
</feature>
<dbReference type="PROSITE" id="PS50123">
    <property type="entry name" value="CHER"/>
    <property type="match status" value="1"/>
</dbReference>
<comment type="catalytic activity">
    <reaction evidence="1 5">
        <text>L-glutamyl-[protein] + S-adenosyl-L-methionine = [protein]-L-glutamate 5-O-methyl ester + S-adenosyl-L-homocysteine</text>
        <dbReference type="Rhea" id="RHEA:24452"/>
        <dbReference type="Rhea" id="RHEA-COMP:10208"/>
        <dbReference type="Rhea" id="RHEA-COMP:10311"/>
        <dbReference type="ChEBI" id="CHEBI:29973"/>
        <dbReference type="ChEBI" id="CHEBI:57856"/>
        <dbReference type="ChEBI" id="CHEBI:59789"/>
        <dbReference type="ChEBI" id="CHEBI:82795"/>
        <dbReference type="EC" id="2.1.1.80"/>
    </reaction>
</comment>
<dbReference type="Gene3D" id="1.10.155.10">
    <property type="entry name" value="Chemotaxis receptor methyltransferase CheR, N-terminal domain"/>
    <property type="match status" value="1"/>
</dbReference>
<feature type="binding site" evidence="6">
    <location>
        <position position="89"/>
    </location>
    <ligand>
        <name>S-adenosyl-L-methionine</name>
        <dbReference type="ChEBI" id="CHEBI:59789"/>
    </ligand>
</feature>
<comment type="function">
    <text evidence="5">Methylation of the membrane-bound methyl-accepting chemotaxis proteins (MCP) to form gamma-glutamyl methyl ester residues in MCP.</text>
</comment>
<name>A0A2V1JY25_9BURK</name>
<dbReference type="InterPro" id="IPR026024">
    <property type="entry name" value="Chemotaxis_MeTrfase_CheR"/>
</dbReference>
<evidence type="ECO:0000256" key="2">
    <source>
        <dbReference type="ARBA" id="ARBA00022603"/>
    </source>
</evidence>
<dbReference type="PRINTS" id="PR00996">
    <property type="entry name" value="CHERMTFRASE"/>
</dbReference>
<evidence type="ECO:0000256" key="6">
    <source>
        <dbReference type="PIRSR" id="PIRSR000410-1"/>
    </source>
</evidence>
<keyword evidence="3 5" id="KW-0808">Transferase</keyword>
<evidence type="ECO:0000313" key="9">
    <source>
        <dbReference type="Proteomes" id="UP000245212"/>
    </source>
</evidence>
<dbReference type="InterPro" id="IPR000780">
    <property type="entry name" value="CheR_MeTrfase"/>
</dbReference>